<reference evidence="1" key="1">
    <citation type="submission" date="2023-03" db="EMBL/GenBank/DDBJ databases">
        <title>Massive genome expansion in bonnet fungi (Mycena s.s.) driven by repeated elements and novel gene families across ecological guilds.</title>
        <authorList>
            <consortium name="Lawrence Berkeley National Laboratory"/>
            <person name="Harder C.B."/>
            <person name="Miyauchi S."/>
            <person name="Viragh M."/>
            <person name="Kuo A."/>
            <person name="Thoen E."/>
            <person name="Andreopoulos B."/>
            <person name="Lu D."/>
            <person name="Skrede I."/>
            <person name="Drula E."/>
            <person name="Henrissat B."/>
            <person name="Morin E."/>
            <person name="Kohler A."/>
            <person name="Barry K."/>
            <person name="LaButti K."/>
            <person name="Morin E."/>
            <person name="Salamov A."/>
            <person name="Lipzen A."/>
            <person name="Mereny Z."/>
            <person name="Hegedus B."/>
            <person name="Baldrian P."/>
            <person name="Stursova M."/>
            <person name="Weitz H."/>
            <person name="Taylor A."/>
            <person name="Grigoriev I.V."/>
            <person name="Nagy L.G."/>
            <person name="Martin F."/>
            <person name="Kauserud H."/>
        </authorList>
    </citation>
    <scope>NUCLEOTIDE SEQUENCE</scope>
    <source>
        <strain evidence="1">CBHHK067</strain>
    </source>
</reference>
<gene>
    <name evidence="1" type="ORF">B0H17DRAFT_1131580</name>
</gene>
<keyword evidence="2" id="KW-1185">Reference proteome</keyword>
<sequence length="290" mass="32605">MSDSQQWFFADWLLHSKKIETTGLPLAVPLTGELKDKYNEILRQPSHIASASNEVLRLLWDTGLDDLEFVERLFLAALGIDTEDVVAHGSAKKAFRKVKNEFLQGAGIPRNPLVVSAFYRAVSDEIGTGPGTPDFVFWVRLVGRPGFQPKYQTVMHLFDWNPWIRPTDTLDLLFSRGHWGTLGAFREVLDAILGRHLLVDLPPMQIFRDKLCTREAKDEEPMSGEFFINLPTTNLNHFNPISRTTAPKRSSTFAAAVNGRCHGVCAASESSEPEEDIEAAHILPRWVNSH</sequence>
<proteinExistence type="predicted"/>
<comment type="caution">
    <text evidence="1">The sequence shown here is derived from an EMBL/GenBank/DDBJ whole genome shotgun (WGS) entry which is preliminary data.</text>
</comment>
<evidence type="ECO:0000313" key="2">
    <source>
        <dbReference type="Proteomes" id="UP001221757"/>
    </source>
</evidence>
<name>A0AAD7DQA1_MYCRO</name>
<dbReference type="EMBL" id="JARKIE010000039">
    <property type="protein sequence ID" value="KAJ7695063.1"/>
    <property type="molecule type" value="Genomic_DNA"/>
</dbReference>
<protein>
    <submittedName>
        <fullName evidence="1">Uncharacterized protein</fullName>
    </submittedName>
</protein>
<evidence type="ECO:0000313" key="1">
    <source>
        <dbReference type="EMBL" id="KAJ7695063.1"/>
    </source>
</evidence>
<organism evidence="1 2">
    <name type="scientific">Mycena rosella</name>
    <name type="common">Pink bonnet</name>
    <name type="synonym">Agaricus rosellus</name>
    <dbReference type="NCBI Taxonomy" id="1033263"/>
    <lineage>
        <taxon>Eukaryota</taxon>
        <taxon>Fungi</taxon>
        <taxon>Dikarya</taxon>
        <taxon>Basidiomycota</taxon>
        <taxon>Agaricomycotina</taxon>
        <taxon>Agaricomycetes</taxon>
        <taxon>Agaricomycetidae</taxon>
        <taxon>Agaricales</taxon>
        <taxon>Marasmiineae</taxon>
        <taxon>Mycenaceae</taxon>
        <taxon>Mycena</taxon>
    </lineage>
</organism>
<dbReference type="Proteomes" id="UP001221757">
    <property type="component" value="Unassembled WGS sequence"/>
</dbReference>
<dbReference type="AlphaFoldDB" id="A0AAD7DQA1"/>
<accession>A0AAD7DQA1</accession>